<sequence length="700" mass="78915">MAESLKVSFFPLKIINIFNFLFPIIFFLASIYLPQSEAASNNEINTKNSNGCQNEKNSLQILVLFDISQEDFDYFKNQQKRIEKVLRHIALISKESSSNLYGLIAFHRSPVVLNPINSLDSSNVDKVIEQIHSLRPRRHLETSPAKALIIGTQLFSENSNNSKNIILLVHNGENTDMEIGVCFNLINSTKTENKFGEVLLKELNFNVNLNQKINNTVENSHSDFECKNGSEVDLLILLDTSGSVFPSFNLQHQLAQNILKEINNEEIGEKLRIGLISFASEPKLVLTLKESVVVDNKEIIERLNDIKFTGSNTRIADAVELALSEFEMGGRRDSEKILILISDGHGQEFWSRAQAVGRKLQQTPSLLSFAVSASQDSNFPELLLYIGNNKRIFVGKSHKEFVSTFSSILNNCLNLKIGKENEEKEEKDILTNGSKNKFNGIFTNLSKIVEEHSNVNNLRNFSLGNNLERRQKDEPLENENEDNLNDNEGHEEIQKMANNKNPLQISTSTPSLLDDCPTDLLFVIDSFNAANGISSPFEKQLALAVQLVGRLPSTDVDLGRIRLAALSFGREPRLEARWSEHLGKLEFQRRLRGIIPTKVQSSFASAVNLTLQEINIQRRQSARLLMFILWSGSNGRNTAEELSKSFKPFNNLSKSELFAVAVTPSAQLTRLKTLVGDQWHVFIDARAKQFVEQGRDKNKL</sequence>
<dbReference type="EMBL" id="CAVMJV010000041">
    <property type="protein sequence ID" value="CAK5080297.1"/>
    <property type="molecule type" value="Genomic_DNA"/>
</dbReference>
<name>A0ACB0ZMI5_MELEN</name>
<evidence type="ECO:0000313" key="2">
    <source>
        <dbReference type="Proteomes" id="UP001497535"/>
    </source>
</evidence>
<evidence type="ECO:0000313" key="1">
    <source>
        <dbReference type="EMBL" id="CAK5080297.1"/>
    </source>
</evidence>
<reference evidence="1" key="1">
    <citation type="submission" date="2023-11" db="EMBL/GenBank/DDBJ databases">
        <authorList>
            <person name="Poullet M."/>
        </authorList>
    </citation>
    <scope>NUCLEOTIDE SEQUENCE</scope>
    <source>
        <strain evidence="1">E1834</strain>
    </source>
</reference>
<gene>
    <name evidence="1" type="ORF">MENTE1834_LOCUS27460</name>
</gene>
<comment type="caution">
    <text evidence="1">The sequence shown here is derived from an EMBL/GenBank/DDBJ whole genome shotgun (WGS) entry which is preliminary data.</text>
</comment>
<keyword evidence="2" id="KW-1185">Reference proteome</keyword>
<organism evidence="1 2">
    <name type="scientific">Meloidogyne enterolobii</name>
    <name type="common">Root-knot nematode worm</name>
    <name type="synonym">Meloidogyne mayaguensis</name>
    <dbReference type="NCBI Taxonomy" id="390850"/>
    <lineage>
        <taxon>Eukaryota</taxon>
        <taxon>Metazoa</taxon>
        <taxon>Ecdysozoa</taxon>
        <taxon>Nematoda</taxon>
        <taxon>Chromadorea</taxon>
        <taxon>Rhabditida</taxon>
        <taxon>Tylenchina</taxon>
        <taxon>Tylenchomorpha</taxon>
        <taxon>Tylenchoidea</taxon>
        <taxon>Meloidogynidae</taxon>
        <taxon>Meloidogyninae</taxon>
        <taxon>Meloidogyne</taxon>
    </lineage>
</organism>
<proteinExistence type="predicted"/>
<dbReference type="Proteomes" id="UP001497535">
    <property type="component" value="Unassembled WGS sequence"/>
</dbReference>
<accession>A0ACB0ZMI5</accession>
<protein>
    <submittedName>
        <fullName evidence="1">Uncharacterized protein</fullName>
    </submittedName>
</protein>